<protein>
    <recommendedName>
        <fullName evidence="4">Protein kinase domain-containing protein</fullName>
    </recommendedName>
</protein>
<feature type="region of interest" description="Disordered" evidence="3">
    <location>
        <begin position="50"/>
        <end position="144"/>
    </location>
</feature>
<dbReference type="InterPro" id="IPR011009">
    <property type="entry name" value="Kinase-like_dom_sf"/>
</dbReference>
<evidence type="ECO:0000259" key="4">
    <source>
        <dbReference type="PROSITE" id="PS50011"/>
    </source>
</evidence>
<comment type="caution">
    <text evidence="5">The sequence shown here is derived from an EMBL/GenBank/DDBJ whole genome shotgun (WGS) entry which is preliminary data.</text>
</comment>
<dbReference type="PANTHER" id="PTHR44329:SF298">
    <property type="entry name" value="MIXED LINEAGE KINASE DOMAIN-LIKE PROTEIN"/>
    <property type="match status" value="1"/>
</dbReference>
<proteinExistence type="predicted"/>
<reference evidence="5" key="2">
    <citation type="submission" date="2021-10" db="EMBL/GenBank/DDBJ databases">
        <title>Phylogenomics reveals ancestral predisposition of the termite-cultivated fungus Termitomyces towards a domesticated lifestyle.</title>
        <authorList>
            <person name="Auxier B."/>
            <person name="Grum-Grzhimaylo A."/>
            <person name="Cardenas M.E."/>
            <person name="Lodge J.D."/>
            <person name="Laessoe T."/>
            <person name="Pedersen O."/>
            <person name="Smith M.E."/>
            <person name="Kuyper T.W."/>
            <person name="Franco-Molano E.A."/>
            <person name="Baroni T.J."/>
            <person name="Aanen D.K."/>
        </authorList>
    </citation>
    <scope>NUCLEOTIDE SEQUENCE</scope>
    <source>
        <strain evidence="5">D49</strain>
    </source>
</reference>
<keyword evidence="2" id="KW-0067">ATP-binding</keyword>
<dbReference type="EMBL" id="JABCKI010000719">
    <property type="protein sequence ID" value="KAG5649763.1"/>
    <property type="molecule type" value="Genomic_DNA"/>
</dbReference>
<dbReference type="Proteomes" id="UP000717328">
    <property type="component" value="Unassembled WGS sequence"/>
</dbReference>
<dbReference type="GO" id="GO:0004674">
    <property type="term" value="F:protein serine/threonine kinase activity"/>
    <property type="evidence" value="ECO:0007669"/>
    <property type="project" value="TreeGrafter"/>
</dbReference>
<dbReference type="Pfam" id="PF07714">
    <property type="entry name" value="PK_Tyr_Ser-Thr"/>
    <property type="match status" value="1"/>
</dbReference>
<name>A0A9P7GGU0_9AGAR</name>
<sequence length="451" mass="50333">MEMQRRDTDEMRQLIYGLLANQQELGRILEMPESDQIAEELMNQGQMQLQELSGDSSPSGQYTEDMPFTSEPESDPWASNLQSSHPARSYVYRPSTPPGRSATVTQLASRFSRSRTLTRRATSVPRNSPASVPRNTFTEQPSREEQRTVLEQGLLELHRLTGIPPTVKVLNGTVTKEGDSAVVGGAFSDIWRGRWLGRGGKKVAIKVLRNVKASDAKAKKRFEDEVKVWARLENDHILPFYGILTDQGQHIQMVSPWQDNGNVLDYVKSRPETNRIHLLSGAAKGLDYIHSNDITHGNVKCANMLVSPKGEARICDFGMSKVIEEVTETSASATLTASGSARWLAPELIEDLVSSPTKEADTYSFGMAILELVTQKHPYANRRRDASVIHDIVVLRKIPERPVEPEAVRWLPETLWDLMRECWKGQASSRPSMAQVSASIQQIEATNSTPA</sequence>
<dbReference type="InterPro" id="IPR001245">
    <property type="entry name" value="Ser-Thr/Tyr_kinase_cat_dom"/>
</dbReference>
<evidence type="ECO:0000313" key="6">
    <source>
        <dbReference type="Proteomes" id="UP000717328"/>
    </source>
</evidence>
<dbReference type="AlphaFoldDB" id="A0A9P7GGU0"/>
<evidence type="ECO:0000256" key="1">
    <source>
        <dbReference type="ARBA" id="ARBA00022741"/>
    </source>
</evidence>
<dbReference type="OrthoDB" id="5966500at2759"/>
<evidence type="ECO:0000256" key="3">
    <source>
        <dbReference type="SAM" id="MobiDB-lite"/>
    </source>
</evidence>
<feature type="compositionally biased region" description="Polar residues" evidence="3">
    <location>
        <begin position="124"/>
        <end position="140"/>
    </location>
</feature>
<dbReference type="PANTHER" id="PTHR44329">
    <property type="entry name" value="SERINE/THREONINE-PROTEIN KINASE TNNI3K-RELATED"/>
    <property type="match status" value="1"/>
</dbReference>
<keyword evidence="6" id="KW-1185">Reference proteome</keyword>
<evidence type="ECO:0000256" key="2">
    <source>
        <dbReference type="ARBA" id="ARBA00022840"/>
    </source>
</evidence>
<keyword evidence="1" id="KW-0547">Nucleotide-binding</keyword>
<feature type="compositionally biased region" description="Polar residues" evidence="3">
    <location>
        <begin position="77"/>
        <end position="86"/>
    </location>
</feature>
<reference evidence="5" key="1">
    <citation type="submission" date="2021-02" db="EMBL/GenBank/DDBJ databases">
        <authorList>
            <person name="Nieuwenhuis M."/>
            <person name="Van De Peppel L.J.J."/>
        </authorList>
    </citation>
    <scope>NUCLEOTIDE SEQUENCE</scope>
    <source>
        <strain evidence="5">D49</strain>
    </source>
</reference>
<dbReference type="Gene3D" id="1.10.510.10">
    <property type="entry name" value="Transferase(Phosphotransferase) domain 1"/>
    <property type="match status" value="1"/>
</dbReference>
<feature type="compositionally biased region" description="Polar residues" evidence="3">
    <location>
        <begin position="50"/>
        <end position="62"/>
    </location>
</feature>
<organism evidence="5 6">
    <name type="scientific">Sphagnurus paluster</name>
    <dbReference type="NCBI Taxonomy" id="117069"/>
    <lineage>
        <taxon>Eukaryota</taxon>
        <taxon>Fungi</taxon>
        <taxon>Dikarya</taxon>
        <taxon>Basidiomycota</taxon>
        <taxon>Agaricomycotina</taxon>
        <taxon>Agaricomycetes</taxon>
        <taxon>Agaricomycetidae</taxon>
        <taxon>Agaricales</taxon>
        <taxon>Tricholomatineae</taxon>
        <taxon>Lyophyllaceae</taxon>
        <taxon>Sphagnurus</taxon>
    </lineage>
</organism>
<dbReference type="InterPro" id="IPR000719">
    <property type="entry name" value="Prot_kinase_dom"/>
</dbReference>
<dbReference type="PROSITE" id="PS50011">
    <property type="entry name" value="PROTEIN_KINASE_DOM"/>
    <property type="match status" value="1"/>
</dbReference>
<accession>A0A9P7GGU0</accession>
<dbReference type="SUPFAM" id="SSF56112">
    <property type="entry name" value="Protein kinase-like (PK-like)"/>
    <property type="match status" value="1"/>
</dbReference>
<dbReference type="GO" id="GO:0005524">
    <property type="term" value="F:ATP binding"/>
    <property type="evidence" value="ECO:0007669"/>
    <property type="project" value="UniProtKB-KW"/>
</dbReference>
<evidence type="ECO:0000313" key="5">
    <source>
        <dbReference type="EMBL" id="KAG5649763.1"/>
    </source>
</evidence>
<feature type="domain" description="Protein kinase" evidence="4">
    <location>
        <begin position="176"/>
        <end position="443"/>
    </location>
</feature>
<gene>
    <name evidence="5" type="ORF">H0H81_002117</name>
</gene>
<dbReference type="InterPro" id="IPR051681">
    <property type="entry name" value="Ser/Thr_Kinases-Pseudokinases"/>
</dbReference>